<feature type="region of interest" description="Disordered" evidence="6">
    <location>
        <begin position="371"/>
        <end position="393"/>
    </location>
</feature>
<feature type="domain" description="UDP-N-acetylglucosamine 2-epimerase" evidence="7">
    <location>
        <begin position="28"/>
        <end position="364"/>
    </location>
</feature>
<dbReference type="OrthoDB" id="9803238at2"/>
<evidence type="ECO:0000256" key="2">
    <source>
        <dbReference type="ARBA" id="ARBA00038209"/>
    </source>
</evidence>
<dbReference type="KEGG" id="tco:Theco_3868"/>
<evidence type="ECO:0000259" key="7">
    <source>
        <dbReference type="Pfam" id="PF02350"/>
    </source>
</evidence>
<dbReference type="NCBIfam" id="TIGR00236">
    <property type="entry name" value="wecB"/>
    <property type="match status" value="1"/>
</dbReference>
<sequence>MARLKVMTVFGTRPEAVKMAPLVLELQKHEDEIETIICVTAQHREMLDQVLDFFEIKPDYDLNVMKDRQSLAEIAVNVINGLDPVLKEARPDLVLVHGDTSTTFLASYAAFLNQIQVGHVEAGLRTWNKMSPYPEEMNRQLAGVLADLHFAPTEWSAGNLRRENKPESSIYITGNTVTDVFQYTVDPSFSHPVLDWAKGRRLILMTAHRREALGEPHRNIFRAVKRIADEFPNVAIVYAVHLNPAVREPANEILGGHERIRLIDPLDVFEFHNFYPHAYMIMTDSGGLQEEAPSFGVPVLVLRDTTERPEGIEAGVLELVGTNEEQVYAAARKLLTDRAAYERMAGAVNPYGDGRASERIAQAILHHFGRRDSRPEPFVPERTPERARTGPAD</sequence>
<evidence type="ECO:0000256" key="1">
    <source>
        <dbReference type="ARBA" id="ARBA00023235"/>
    </source>
</evidence>
<dbReference type="EMBL" id="CP003255">
    <property type="protein sequence ID" value="AGA59879.1"/>
    <property type="molecule type" value="Genomic_DNA"/>
</dbReference>
<dbReference type="PANTHER" id="PTHR43174">
    <property type="entry name" value="UDP-N-ACETYLGLUCOSAMINE 2-EPIMERASE"/>
    <property type="match status" value="1"/>
</dbReference>
<accession>L0EJP8</accession>
<evidence type="ECO:0000256" key="3">
    <source>
        <dbReference type="ARBA" id="ARBA00038858"/>
    </source>
</evidence>
<gene>
    <name evidence="8" type="ordered locus">Theco_3868</name>
</gene>
<dbReference type="PANTHER" id="PTHR43174:SF2">
    <property type="entry name" value="UDP-N-ACETYLGLUCOSAMINE 2-EPIMERASE"/>
    <property type="match status" value="1"/>
</dbReference>
<dbReference type="GO" id="GO:0008761">
    <property type="term" value="F:UDP-N-acetylglucosamine 2-epimerase activity"/>
    <property type="evidence" value="ECO:0007669"/>
    <property type="project" value="UniProtKB-EC"/>
</dbReference>
<evidence type="ECO:0000256" key="6">
    <source>
        <dbReference type="SAM" id="MobiDB-lite"/>
    </source>
</evidence>
<dbReference type="Gene3D" id="3.40.50.2000">
    <property type="entry name" value="Glycogen Phosphorylase B"/>
    <property type="match status" value="2"/>
</dbReference>
<protein>
    <recommendedName>
        <fullName evidence="3">UDP-N-acetylglucosamine 2-epimerase (non-hydrolyzing)</fullName>
        <ecNumber evidence="3">5.1.3.14</ecNumber>
    </recommendedName>
    <alternativeName>
        <fullName evidence="4">UDP-GlcNAc-2-epimerase</fullName>
    </alternativeName>
</protein>
<organism evidence="8 9">
    <name type="scientific">Thermobacillus composti (strain DSM 18247 / JCM 13945 / KWC4)</name>
    <dbReference type="NCBI Taxonomy" id="717605"/>
    <lineage>
        <taxon>Bacteria</taxon>
        <taxon>Bacillati</taxon>
        <taxon>Bacillota</taxon>
        <taxon>Bacilli</taxon>
        <taxon>Bacillales</taxon>
        <taxon>Paenibacillaceae</taxon>
        <taxon>Thermobacillus</taxon>
    </lineage>
</organism>
<keyword evidence="1 5" id="KW-0413">Isomerase</keyword>
<dbReference type="CDD" id="cd03786">
    <property type="entry name" value="GTB_UDP-GlcNAc_2-Epimerase"/>
    <property type="match status" value="1"/>
</dbReference>
<dbReference type="Pfam" id="PF02350">
    <property type="entry name" value="Epimerase_2"/>
    <property type="match status" value="1"/>
</dbReference>
<proteinExistence type="inferred from homology"/>
<dbReference type="STRING" id="717605.Theco_3868"/>
<dbReference type="InterPro" id="IPR003331">
    <property type="entry name" value="UDP_GlcNAc_Epimerase_2_dom"/>
</dbReference>
<comment type="similarity">
    <text evidence="2 5">Belongs to the UDP-N-acetylglucosamine 2-epimerase family.</text>
</comment>
<dbReference type="RefSeq" id="WP_015256594.1">
    <property type="nucleotide sequence ID" value="NC_019897.1"/>
</dbReference>
<dbReference type="FunFam" id="3.40.50.2000:FF:000043">
    <property type="entry name" value="UDP-N-acetylglucosamine 2-epimerase"/>
    <property type="match status" value="1"/>
</dbReference>
<evidence type="ECO:0000313" key="9">
    <source>
        <dbReference type="Proteomes" id="UP000010795"/>
    </source>
</evidence>
<reference evidence="9" key="1">
    <citation type="submission" date="2012-01" db="EMBL/GenBank/DDBJ databases">
        <title>Complete sequence of chromosome of Thermobacillus composti KWC4.</title>
        <authorList>
            <person name="Lucas S."/>
            <person name="Han J."/>
            <person name="Lapidus A."/>
            <person name="Cheng J.-F."/>
            <person name="Goodwin L."/>
            <person name="Pitluck S."/>
            <person name="Peters L."/>
            <person name="Ovchinnikova G."/>
            <person name="Teshima H."/>
            <person name="Detter J.C."/>
            <person name="Han C."/>
            <person name="Tapia R."/>
            <person name="Land M."/>
            <person name="Hauser L."/>
            <person name="Kyrpides N."/>
            <person name="Ivanova N."/>
            <person name="Pagani I."/>
            <person name="Anderson I."/>
            <person name="Woyke T."/>
        </authorList>
    </citation>
    <scope>NUCLEOTIDE SEQUENCE [LARGE SCALE GENOMIC DNA]</scope>
    <source>
        <strain evidence="9">DSM 18247 / JCM 13945 / KWC4</strain>
    </source>
</reference>
<feature type="compositionally biased region" description="Basic and acidic residues" evidence="6">
    <location>
        <begin position="382"/>
        <end position="393"/>
    </location>
</feature>
<dbReference type="EC" id="5.1.3.14" evidence="3"/>
<dbReference type="Proteomes" id="UP000010795">
    <property type="component" value="Chromosome"/>
</dbReference>
<dbReference type="AlphaFoldDB" id="L0EJP8"/>
<evidence type="ECO:0000313" key="8">
    <source>
        <dbReference type="EMBL" id="AGA59879.1"/>
    </source>
</evidence>
<dbReference type="InterPro" id="IPR029767">
    <property type="entry name" value="WecB-like"/>
</dbReference>
<evidence type="ECO:0000256" key="5">
    <source>
        <dbReference type="RuleBase" id="RU003513"/>
    </source>
</evidence>
<evidence type="ECO:0000256" key="4">
    <source>
        <dbReference type="ARBA" id="ARBA00079400"/>
    </source>
</evidence>
<name>L0EJP8_THECK</name>
<dbReference type="SUPFAM" id="SSF53756">
    <property type="entry name" value="UDP-Glycosyltransferase/glycogen phosphorylase"/>
    <property type="match status" value="1"/>
</dbReference>
<dbReference type="HOGENOM" id="CLU_041674_1_0_9"/>
<dbReference type="eggNOG" id="COG0381">
    <property type="taxonomic scope" value="Bacteria"/>
</dbReference>
<keyword evidence="9" id="KW-1185">Reference proteome</keyword>